<comment type="caution">
    <text evidence="3">The sequence shown here is derived from an EMBL/GenBank/DDBJ whole genome shotgun (WGS) entry which is preliminary data.</text>
</comment>
<dbReference type="Pfam" id="PF13306">
    <property type="entry name" value="LRR_5"/>
    <property type="match status" value="3"/>
</dbReference>
<evidence type="ECO:0000313" key="3">
    <source>
        <dbReference type="EMBL" id="KAK8845815.1"/>
    </source>
</evidence>
<dbReference type="SUPFAM" id="SSF52058">
    <property type="entry name" value="L domain-like"/>
    <property type="match status" value="1"/>
</dbReference>
<evidence type="ECO:0000313" key="4">
    <source>
        <dbReference type="Proteomes" id="UP001470230"/>
    </source>
</evidence>
<keyword evidence="2" id="KW-0732">Signal</keyword>
<dbReference type="InterPro" id="IPR042266">
    <property type="entry name" value="PPPDE_sf"/>
</dbReference>
<dbReference type="Gene3D" id="3.80.10.10">
    <property type="entry name" value="Ribonuclease Inhibitor"/>
    <property type="match status" value="2"/>
</dbReference>
<dbReference type="InterPro" id="IPR032675">
    <property type="entry name" value="LRR_dom_sf"/>
</dbReference>
<feature type="signal peptide" evidence="2">
    <location>
        <begin position="1"/>
        <end position="17"/>
    </location>
</feature>
<dbReference type="InterPro" id="IPR026906">
    <property type="entry name" value="LRR_5"/>
</dbReference>
<reference evidence="3 4" key="1">
    <citation type="submission" date="2024-04" db="EMBL/GenBank/DDBJ databases">
        <title>Tritrichomonas musculus Genome.</title>
        <authorList>
            <person name="Alves-Ferreira E."/>
            <person name="Grigg M."/>
            <person name="Lorenzi H."/>
            <person name="Galac M."/>
        </authorList>
    </citation>
    <scope>NUCLEOTIDE SEQUENCE [LARGE SCALE GENOMIC DNA]</scope>
    <source>
        <strain evidence="3 4">EAF2021</strain>
    </source>
</reference>
<feature type="chain" id="PRO_5046341930" evidence="2">
    <location>
        <begin position="18"/>
        <end position="663"/>
    </location>
</feature>
<accession>A0ABR2HEH6</accession>
<name>A0ABR2HEH6_9EUKA</name>
<dbReference type="Gene3D" id="3.90.1720.30">
    <property type="entry name" value="PPPDE domains"/>
    <property type="match status" value="1"/>
</dbReference>
<protein>
    <submittedName>
        <fullName evidence="3">Uncharacterized protein</fullName>
    </submittedName>
</protein>
<proteinExistence type="predicted"/>
<keyword evidence="4" id="KW-1185">Reference proteome</keyword>
<dbReference type="Proteomes" id="UP001470230">
    <property type="component" value="Unassembled WGS sequence"/>
</dbReference>
<gene>
    <name evidence="3" type="ORF">M9Y10_020738</name>
</gene>
<dbReference type="EMBL" id="JAPFFF010000030">
    <property type="protein sequence ID" value="KAK8845815.1"/>
    <property type="molecule type" value="Genomic_DNA"/>
</dbReference>
<evidence type="ECO:0000256" key="2">
    <source>
        <dbReference type="SAM" id="SignalP"/>
    </source>
</evidence>
<evidence type="ECO:0000256" key="1">
    <source>
        <dbReference type="SAM" id="MobiDB-lite"/>
    </source>
</evidence>
<organism evidence="3 4">
    <name type="scientific">Tritrichomonas musculus</name>
    <dbReference type="NCBI Taxonomy" id="1915356"/>
    <lineage>
        <taxon>Eukaryota</taxon>
        <taxon>Metamonada</taxon>
        <taxon>Parabasalia</taxon>
        <taxon>Tritrichomonadida</taxon>
        <taxon>Tritrichomonadidae</taxon>
        <taxon>Tritrichomonas</taxon>
    </lineage>
</organism>
<feature type="region of interest" description="Disordered" evidence="1">
    <location>
        <begin position="439"/>
        <end position="479"/>
    </location>
</feature>
<sequence>MFLLITYLVSLTVSTYTMDGTTLKIADETSITSAAVGSYTTATAIEITSSGAVSIENQALRSFASLKTISINAGTVTLNTQCFQQTNFPDGIKVVAATSITVGQDAFIDAQVGTIDFTSNGDIIISQQGFETLTKTANVSLVAQGKVTIGLDAFIQSPIKSVHIEANGDIECAQQSFQQVSGMDTLEIVSKEGKITFGITAFIAASINEVILRSYLGVDIQQQAMQQVKNFNYLYVETYGNFTAGLDTFISSSIREFYIRCNGSAVFAQQSFQETPNLINFTVEANQSIQFDIASFISSNVNSITLYTNGPVYFGQKSFQECKNLSSLVIHSPANITFGPSAFIDSQIQALNITYVTNSSSAMLLAQTATTVTFEKQSFQGCKQLTSVDVNTHSNVDVQASSFTDSTALKKVNIKSDGKATVGENAFQGCSALDGGANIEADEKDVSPNAYGDGGDDGGKKKKSGSSSHKDNDDDSEASAKTLGNIDIETVYLGTSPNIVIDLNIMATLMRKVRLALGRVAPSPDFIHTGIWVGPKDATDSTRGAIFVYGKYWNKKNLPSYLEENGAKAYVMTLKEFKERYPSIEVMKLNANRKMKLFNFIDEVKESGNWKATDYNWPTNNCQHFTAKLINILQATRDVPNNNDWVDIPKNVLNSLEENEKKN</sequence>